<organism evidence="2 3">
    <name type="scientific">Tropilaelaps mercedesae</name>
    <dbReference type="NCBI Taxonomy" id="418985"/>
    <lineage>
        <taxon>Eukaryota</taxon>
        <taxon>Metazoa</taxon>
        <taxon>Ecdysozoa</taxon>
        <taxon>Arthropoda</taxon>
        <taxon>Chelicerata</taxon>
        <taxon>Arachnida</taxon>
        <taxon>Acari</taxon>
        <taxon>Parasitiformes</taxon>
        <taxon>Mesostigmata</taxon>
        <taxon>Gamasina</taxon>
        <taxon>Dermanyssoidea</taxon>
        <taxon>Laelapidae</taxon>
        <taxon>Tropilaelaps</taxon>
    </lineage>
</organism>
<evidence type="ECO:0000313" key="2">
    <source>
        <dbReference type="EMBL" id="OQR70875.1"/>
    </source>
</evidence>
<feature type="compositionally biased region" description="Polar residues" evidence="1">
    <location>
        <begin position="66"/>
        <end position="78"/>
    </location>
</feature>
<dbReference type="Proteomes" id="UP000192247">
    <property type="component" value="Unassembled WGS sequence"/>
</dbReference>
<protein>
    <submittedName>
        <fullName evidence="2">Uncharacterized protein</fullName>
    </submittedName>
</protein>
<feature type="region of interest" description="Disordered" evidence="1">
    <location>
        <begin position="66"/>
        <end position="155"/>
    </location>
</feature>
<evidence type="ECO:0000313" key="3">
    <source>
        <dbReference type="Proteomes" id="UP000192247"/>
    </source>
</evidence>
<keyword evidence="3" id="KW-1185">Reference proteome</keyword>
<proteinExistence type="predicted"/>
<dbReference type="OrthoDB" id="271595at2759"/>
<accession>A0A1V9XBF2</accession>
<sequence>LRRWAFTRGRSLEDSCSSDQSSPSDTCYSFVRRAVQRLLSASSSESRRSYFHRVCRRPWLTDSTDSGTGINVSLSSAERMSESPDLFEEEAHSERHDVSKSESFDSDDLCEDDGFIELRNLDPESPEEEQTAGENPKDRISPLPPTNGLKHRSRSLGDMFSMIPSLLMGSRRRRSARHVDLHKRASTVSDPREYLLRSKDKTFVSRSSSTTSEGFMRFDYFRFLEELSPEGSVNGNSSSTPIVEESLEITEEIEPLLRMSDEENLTGGVSPPLPWWRLEPQVEKAYGVFIRPH</sequence>
<feature type="compositionally biased region" description="Basic and acidic residues" evidence="1">
    <location>
        <begin position="89"/>
        <end position="103"/>
    </location>
</feature>
<name>A0A1V9XBF2_9ACAR</name>
<dbReference type="InParanoid" id="A0A1V9XBF2"/>
<dbReference type="EMBL" id="MNPL01015886">
    <property type="protein sequence ID" value="OQR70875.1"/>
    <property type="molecule type" value="Genomic_DNA"/>
</dbReference>
<feature type="compositionally biased region" description="Acidic residues" evidence="1">
    <location>
        <begin position="104"/>
        <end position="115"/>
    </location>
</feature>
<dbReference type="AlphaFoldDB" id="A0A1V9XBF2"/>
<comment type="caution">
    <text evidence="2">The sequence shown here is derived from an EMBL/GenBank/DDBJ whole genome shotgun (WGS) entry which is preliminary data.</text>
</comment>
<gene>
    <name evidence="2" type="ORF">BIW11_11346</name>
</gene>
<reference evidence="2 3" key="1">
    <citation type="journal article" date="2017" name="Gigascience">
        <title>Draft genome of the honey bee ectoparasitic mite, Tropilaelaps mercedesae, is shaped by the parasitic life history.</title>
        <authorList>
            <person name="Dong X."/>
            <person name="Armstrong S.D."/>
            <person name="Xia D."/>
            <person name="Makepeace B.L."/>
            <person name="Darby A.C."/>
            <person name="Kadowaki T."/>
        </authorList>
    </citation>
    <scope>NUCLEOTIDE SEQUENCE [LARGE SCALE GENOMIC DNA]</scope>
    <source>
        <strain evidence="2">Wuxi-XJTLU</strain>
    </source>
</reference>
<evidence type="ECO:0000256" key="1">
    <source>
        <dbReference type="SAM" id="MobiDB-lite"/>
    </source>
</evidence>
<feature type="non-terminal residue" evidence="2">
    <location>
        <position position="1"/>
    </location>
</feature>